<dbReference type="Gene3D" id="3.40.50.150">
    <property type="entry name" value="Vaccinia Virus protein VP39"/>
    <property type="match status" value="1"/>
</dbReference>
<proteinExistence type="predicted"/>
<keyword evidence="2" id="KW-0808">Transferase</keyword>
<dbReference type="GO" id="GO:0032259">
    <property type="term" value="P:methylation"/>
    <property type="evidence" value="ECO:0007669"/>
    <property type="project" value="UniProtKB-KW"/>
</dbReference>
<dbReference type="InterPro" id="IPR025714">
    <property type="entry name" value="Methyltranfer_dom"/>
</dbReference>
<name>A0A0G0FBV9_9BACT</name>
<protein>
    <submittedName>
        <fullName evidence="2">Methyltransferase type 11</fullName>
    </submittedName>
</protein>
<gene>
    <name evidence="2" type="ORF">US28_C0016G0009</name>
</gene>
<dbReference type="Proteomes" id="UP000034448">
    <property type="component" value="Unassembled WGS sequence"/>
</dbReference>
<keyword evidence="2" id="KW-0489">Methyltransferase</keyword>
<dbReference type="CDD" id="cd02440">
    <property type="entry name" value="AdoMet_MTases"/>
    <property type="match status" value="1"/>
</dbReference>
<comment type="caution">
    <text evidence="2">The sequence shown here is derived from an EMBL/GenBank/DDBJ whole genome shotgun (WGS) entry which is preliminary data.</text>
</comment>
<evidence type="ECO:0000313" key="2">
    <source>
        <dbReference type="EMBL" id="KKQ15447.1"/>
    </source>
</evidence>
<feature type="domain" description="Methyltransferase" evidence="1">
    <location>
        <begin position="37"/>
        <end position="145"/>
    </location>
</feature>
<sequence length="258" mass="29714">MTKKAASFRGKNYYAIAHKGSSDLSHPAMKVLRNYAKSAEKIIDLGCGEGTRLYEVTRGLKVEAYGIDQSSIAIEDAEKHYPKIKFREGNLEDITFEDNTFDLIFSAYVFEHLENPEKVLMEAKRILINSGKIVIIAPNYGSPNRRSPNSDENQIEKLLKGFFGDFNELANKKSGLGWHKVKPKLDKYIIDADTTIEPYLNSLIIYMKRLEFKILYSSSYWRVDRFTLFQFPFRILGSLGVYPFRYWGPHLCLVAEKK</sequence>
<dbReference type="GO" id="GO:0008168">
    <property type="term" value="F:methyltransferase activity"/>
    <property type="evidence" value="ECO:0007669"/>
    <property type="project" value="UniProtKB-KW"/>
</dbReference>
<organism evidence="2 3">
    <name type="scientific">Candidatus Daviesbacteria bacterium GW2011_GWA1_36_8</name>
    <dbReference type="NCBI Taxonomy" id="1618417"/>
    <lineage>
        <taxon>Bacteria</taxon>
        <taxon>Candidatus Daviesiibacteriota</taxon>
    </lineage>
</organism>
<accession>A0A0G0FBV9</accession>
<dbReference type="AlphaFoldDB" id="A0A0G0FBV9"/>
<dbReference type="InterPro" id="IPR029063">
    <property type="entry name" value="SAM-dependent_MTases_sf"/>
</dbReference>
<evidence type="ECO:0000313" key="3">
    <source>
        <dbReference type="Proteomes" id="UP000034448"/>
    </source>
</evidence>
<dbReference type="PANTHER" id="PTHR43861">
    <property type="entry name" value="TRANS-ACONITATE 2-METHYLTRANSFERASE-RELATED"/>
    <property type="match status" value="1"/>
</dbReference>
<dbReference type="PANTHER" id="PTHR43861:SF1">
    <property type="entry name" value="TRANS-ACONITATE 2-METHYLTRANSFERASE"/>
    <property type="match status" value="1"/>
</dbReference>
<dbReference type="Pfam" id="PF13847">
    <property type="entry name" value="Methyltransf_31"/>
    <property type="match status" value="1"/>
</dbReference>
<dbReference type="EMBL" id="LBSJ01000016">
    <property type="protein sequence ID" value="KKQ15447.1"/>
    <property type="molecule type" value="Genomic_DNA"/>
</dbReference>
<reference evidence="2 3" key="1">
    <citation type="journal article" date="2015" name="Nature">
        <title>rRNA introns, odd ribosomes, and small enigmatic genomes across a large radiation of phyla.</title>
        <authorList>
            <person name="Brown C.T."/>
            <person name="Hug L.A."/>
            <person name="Thomas B.C."/>
            <person name="Sharon I."/>
            <person name="Castelle C.J."/>
            <person name="Singh A."/>
            <person name="Wilkins M.J."/>
            <person name="Williams K.H."/>
            <person name="Banfield J.F."/>
        </authorList>
    </citation>
    <scope>NUCLEOTIDE SEQUENCE [LARGE SCALE GENOMIC DNA]</scope>
</reference>
<dbReference type="SUPFAM" id="SSF53335">
    <property type="entry name" value="S-adenosyl-L-methionine-dependent methyltransferases"/>
    <property type="match status" value="1"/>
</dbReference>
<evidence type="ECO:0000259" key="1">
    <source>
        <dbReference type="Pfam" id="PF13847"/>
    </source>
</evidence>